<dbReference type="RefSeq" id="WP_070097820.1">
    <property type="nucleotide sequence ID" value="NZ_CYXO01000005.1"/>
</dbReference>
<dbReference type="AlphaFoldDB" id="A0A173SMB2"/>
<sequence length="131" mass="14407">MKRAYVRPTMVGERFVANEYVAACGDTEYGKYKFTCDAGGGVSGDVYRESNGKPGFQKGYGLFGYGGDEWLGGYHACGTTHEANTTDDFQNGYYIPDGGDAVDVIIWRGKRGDNIHCTTNLNRDSWETTKS</sequence>
<evidence type="ECO:0000313" key="1">
    <source>
        <dbReference type="EMBL" id="CUM90829.1"/>
    </source>
</evidence>
<dbReference type="EMBL" id="CYXO01000005">
    <property type="protein sequence ID" value="CUM90829.1"/>
    <property type="molecule type" value="Genomic_DNA"/>
</dbReference>
<reference evidence="1 2" key="1">
    <citation type="submission" date="2015-09" db="EMBL/GenBank/DDBJ databases">
        <authorList>
            <consortium name="Pathogen Informatics"/>
        </authorList>
    </citation>
    <scope>NUCLEOTIDE SEQUENCE [LARGE SCALE GENOMIC DNA]</scope>
    <source>
        <strain evidence="1 2">2789STDY5834961</strain>
    </source>
</reference>
<dbReference type="OrthoDB" id="2065719at2"/>
<organism evidence="1 2">
    <name type="scientific">Dorea longicatena</name>
    <dbReference type="NCBI Taxonomy" id="88431"/>
    <lineage>
        <taxon>Bacteria</taxon>
        <taxon>Bacillati</taxon>
        <taxon>Bacillota</taxon>
        <taxon>Clostridia</taxon>
        <taxon>Lachnospirales</taxon>
        <taxon>Lachnospiraceae</taxon>
        <taxon>Dorea</taxon>
    </lineage>
</organism>
<gene>
    <name evidence="1" type="ORF">ERS852573_01076</name>
</gene>
<accession>A0A173SMB2</accession>
<proteinExistence type="predicted"/>
<name>A0A173SMB2_9FIRM</name>
<dbReference type="Proteomes" id="UP000095597">
    <property type="component" value="Unassembled WGS sequence"/>
</dbReference>
<protein>
    <submittedName>
        <fullName evidence="1">Uncharacterized protein</fullName>
    </submittedName>
</protein>
<evidence type="ECO:0000313" key="2">
    <source>
        <dbReference type="Proteomes" id="UP000095597"/>
    </source>
</evidence>